<accession>X1NLB7</accession>
<name>X1NLB7_9ZZZZ</name>
<protein>
    <submittedName>
        <fullName evidence="1">Uncharacterized protein</fullName>
    </submittedName>
</protein>
<reference evidence="1" key="1">
    <citation type="journal article" date="2014" name="Front. Microbiol.">
        <title>High frequency of phylogenetically diverse reductive dehalogenase-homologous genes in deep subseafloor sedimentary metagenomes.</title>
        <authorList>
            <person name="Kawai M."/>
            <person name="Futagami T."/>
            <person name="Toyoda A."/>
            <person name="Takaki Y."/>
            <person name="Nishi S."/>
            <person name="Hori S."/>
            <person name="Arai W."/>
            <person name="Tsubouchi T."/>
            <person name="Morono Y."/>
            <person name="Uchiyama I."/>
            <person name="Ito T."/>
            <person name="Fujiyama A."/>
            <person name="Inagaki F."/>
            <person name="Takami H."/>
        </authorList>
    </citation>
    <scope>NUCLEOTIDE SEQUENCE</scope>
    <source>
        <strain evidence="1">Expedition CK06-06</strain>
    </source>
</reference>
<comment type="caution">
    <text evidence="1">The sequence shown here is derived from an EMBL/GenBank/DDBJ whole genome shotgun (WGS) entry which is preliminary data.</text>
</comment>
<proteinExistence type="predicted"/>
<sequence>MTEDNNNYWKQRAIGRRMENKAIKKRVKELIISRDGWKTKYMKSKEKKVFYFFLYPSFLPNIKKLLF</sequence>
<evidence type="ECO:0000313" key="1">
    <source>
        <dbReference type="EMBL" id="GAI19459.1"/>
    </source>
</evidence>
<dbReference type="AlphaFoldDB" id="X1NLB7"/>
<gene>
    <name evidence="1" type="ORF">S06H3_29147</name>
</gene>
<organism evidence="1">
    <name type="scientific">marine sediment metagenome</name>
    <dbReference type="NCBI Taxonomy" id="412755"/>
    <lineage>
        <taxon>unclassified sequences</taxon>
        <taxon>metagenomes</taxon>
        <taxon>ecological metagenomes</taxon>
    </lineage>
</organism>
<dbReference type="EMBL" id="BARV01017066">
    <property type="protein sequence ID" value="GAI19459.1"/>
    <property type="molecule type" value="Genomic_DNA"/>
</dbReference>